<feature type="region of interest" description="Disordered" evidence="1">
    <location>
        <begin position="332"/>
        <end position="384"/>
    </location>
</feature>
<name>A0A929WUD3_9ACTO</name>
<dbReference type="InterPro" id="IPR043777">
    <property type="entry name" value="DUF5719"/>
</dbReference>
<dbReference type="Pfam" id="PF18986">
    <property type="entry name" value="DUF5719"/>
    <property type="match status" value="1"/>
</dbReference>
<dbReference type="AlphaFoldDB" id="A0A929WUD3"/>
<feature type="compositionally biased region" description="Low complexity" evidence="1">
    <location>
        <begin position="375"/>
        <end position="384"/>
    </location>
</feature>
<gene>
    <name evidence="2" type="ORF">HXK09_05635</name>
</gene>
<dbReference type="EMBL" id="JABZGF010000159">
    <property type="protein sequence ID" value="MBF0966625.1"/>
    <property type="molecule type" value="Genomic_DNA"/>
</dbReference>
<organism evidence="2 3">
    <name type="scientific">Actinomyces bouchesdurhonensis</name>
    <dbReference type="NCBI Taxonomy" id="1852361"/>
    <lineage>
        <taxon>Bacteria</taxon>
        <taxon>Bacillati</taxon>
        <taxon>Actinomycetota</taxon>
        <taxon>Actinomycetes</taxon>
        <taxon>Actinomycetales</taxon>
        <taxon>Actinomycetaceae</taxon>
        <taxon>Actinomyces</taxon>
    </lineage>
</organism>
<reference evidence="2" key="1">
    <citation type="submission" date="2020-04" db="EMBL/GenBank/DDBJ databases">
        <title>Deep metagenomics examines the oral microbiome during advanced dental caries in children, revealing novel taxa and co-occurrences with host molecules.</title>
        <authorList>
            <person name="Baker J.L."/>
            <person name="Morton J.T."/>
            <person name="Dinis M."/>
            <person name="Alvarez R."/>
            <person name="Tran N.C."/>
            <person name="Knight R."/>
            <person name="Edlund A."/>
        </authorList>
    </citation>
    <scope>NUCLEOTIDE SEQUENCE</scope>
    <source>
        <strain evidence="2">JCVI_30_bin.13</strain>
    </source>
</reference>
<proteinExistence type="predicted"/>
<evidence type="ECO:0000313" key="2">
    <source>
        <dbReference type="EMBL" id="MBF0966625.1"/>
    </source>
</evidence>
<accession>A0A929WUD3</accession>
<evidence type="ECO:0000256" key="1">
    <source>
        <dbReference type="SAM" id="MobiDB-lite"/>
    </source>
</evidence>
<sequence>LVDPFNTANVASGTTWSSLSTTPINPAPASVTGTGGTIPTALTLAGQGGGELAGLSAVGCAAPRTSQWFATGATTSGADMVLILSNPGPTASVVSVDGYGGAGPLNAAPRQVTVAAGTSVSVLLAGWFPDENSLVVHVQADGGGIAAWVQASLMNGEIPQGTTLASGVVPATTQTILGVDPKGTSLLRLMSPSGDANVSVSVADSSGLHPLGGGQTLVAEGSTLEMPLDGASQDSTPIALVVTSDREIVAQTTTITLGAPWAQRTNAWVLRSNATPAIPLTQAALPGRGALEAMATKVLSSEPIRDTSLATQSGVSATRASLLLYAPLTDARTTSEGEWSDEESTPAPSQTPNIWASPSPAATQAQSGDEGDTQSSGTSPTTPGAVAVTVAGRTIYVAPGVPTLVDLPETGGQISAPTPIQAAVVMSADTAVGRMMTTWNVGTEGISAANGSIRVVN</sequence>
<comment type="caution">
    <text evidence="2">The sequence shown here is derived from an EMBL/GenBank/DDBJ whole genome shotgun (WGS) entry which is preliminary data.</text>
</comment>
<dbReference type="Proteomes" id="UP000759246">
    <property type="component" value="Unassembled WGS sequence"/>
</dbReference>
<feature type="compositionally biased region" description="Low complexity" evidence="1">
    <location>
        <begin position="356"/>
        <end position="367"/>
    </location>
</feature>
<protein>
    <submittedName>
        <fullName evidence="2">Uncharacterized protein</fullName>
    </submittedName>
</protein>
<evidence type="ECO:0000313" key="3">
    <source>
        <dbReference type="Proteomes" id="UP000759246"/>
    </source>
</evidence>
<feature type="non-terminal residue" evidence="2">
    <location>
        <position position="1"/>
    </location>
</feature>